<proteinExistence type="predicted"/>
<keyword evidence="2" id="KW-0732">Signal</keyword>
<keyword evidence="1" id="KW-0472">Membrane</keyword>
<dbReference type="AlphaFoldDB" id="A0A7S1GIW9"/>
<keyword evidence="1" id="KW-0812">Transmembrane</keyword>
<feature type="signal peptide" evidence="2">
    <location>
        <begin position="1"/>
        <end position="24"/>
    </location>
</feature>
<sequence>MTIVRRIHVLLVFISIVLLPSSEAGSSTTISLYSDVPPECSGEFTLTDVSFDCSDSYGECSPGTEVSITGELEMASEGGLYSSSSSVNVEVYWCVYSIFCSVAQSSTSVNFCKYVEPLDGQTCAADGSYTFQTTFTLPSDISRAGYWVTIMVLLEGANGDDDDNDGGGDWYTVCDANVLVNESTMYTMGSVIGLTIVAGVAYGIRRRRKSRRRLVLLATEEEEVNNNNSSSHDATITTGFEMMKDPVVRQKTTTTRTIV</sequence>
<evidence type="ECO:0000313" key="3">
    <source>
        <dbReference type="EMBL" id="CAD8932711.1"/>
    </source>
</evidence>
<gene>
    <name evidence="3" type="ORF">CTEN0397_LOCUS3739</name>
</gene>
<reference evidence="3" key="1">
    <citation type="submission" date="2021-01" db="EMBL/GenBank/DDBJ databases">
        <authorList>
            <person name="Corre E."/>
            <person name="Pelletier E."/>
            <person name="Niang G."/>
            <person name="Scheremetjew M."/>
            <person name="Finn R."/>
            <person name="Kale V."/>
            <person name="Holt S."/>
            <person name="Cochrane G."/>
            <person name="Meng A."/>
            <person name="Brown T."/>
            <person name="Cohen L."/>
        </authorList>
    </citation>
    <scope>NUCLEOTIDE SEQUENCE</scope>
    <source>
        <strain evidence="3">ECT3854</strain>
    </source>
</reference>
<feature type="chain" id="PRO_5030622611" evidence="2">
    <location>
        <begin position="25"/>
        <end position="259"/>
    </location>
</feature>
<organism evidence="3">
    <name type="scientific">Cyclophora tenuis</name>
    <name type="common">Marine diatom</name>
    <dbReference type="NCBI Taxonomy" id="216820"/>
    <lineage>
        <taxon>Eukaryota</taxon>
        <taxon>Sar</taxon>
        <taxon>Stramenopiles</taxon>
        <taxon>Ochrophyta</taxon>
        <taxon>Bacillariophyta</taxon>
        <taxon>Fragilariophyceae</taxon>
        <taxon>Fragilariophycidae</taxon>
        <taxon>Cyclophorales</taxon>
        <taxon>Cyclophoraceae</taxon>
        <taxon>Cyclophora</taxon>
    </lineage>
</organism>
<evidence type="ECO:0000256" key="2">
    <source>
        <dbReference type="SAM" id="SignalP"/>
    </source>
</evidence>
<feature type="transmembrane region" description="Helical" evidence="1">
    <location>
        <begin position="185"/>
        <end position="204"/>
    </location>
</feature>
<keyword evidence="1" id="KW-1133">Transmembrane helix</keyword>
<accession>A0A7S1GIW9</accession>
<name>A0A7S1GIW9_CYCTE</name>
<dbReference type="EMBL" id="HBFW01005800">
    <property type="protein sequence ID" value="CAD8932711.1"/>
    <property type="molecule type" value="Transcribed_RNA"/>
</dbReference>
<protein>
    <submittedName>
        <fullName evidence="3">Uncharacterized protein</fullName>
    </submittedName>
</protein>
<evidence type="ECO:0000256" key="1">
    <source>
        <dbReference type="SAM" id="Phobius"/>
    </source>
</evidence>